<reference evidence="3" key="1">
    <citation type="journal article" date="2020" name="Stud. Mycol.">
        <title>101 Dothideomycetes genomes: a test case for predicting lifestyles and emergence of pathogens.</title>
        <authorList>
            <person name="Haridas S."/>
            <person name="Albert R."/>
            <person name="Binder M."/>
            <person name="Bloem J."/>
            <person name="Labutti K."/>
            <person name="Salamov A."/>
            <person name="Andreopoulos B."/>
            <person name="Baker S."/>
            <person name="Barry K."/>
            <person name="Bills G."/>
            <person name="Bluhm B."/>
            <person name="Cannon C."/>
            <person name="Castanera R."/>
            <person name="Culley D."/>
            <person name="Daum C."/>
            <person name="Ezra D."/>
            <person name="Gonzalez J."/>
            <person name="Henrissat B."/>
            <person name="Kuo A."/>
            <person name="Liang C."/>
            <person name="Lipzen A."/>
            <person name="Lutzoni F."/>
            <person name="Magnuson J."/>
            <person name="Mondo S."/>
            <person name="Nolan M."/>
            <person name="Ohm R."/>
            <person name="Pangilinan J."/>
            <person name="Park H.-J."/>
            <person name="Ramirez L."/>
            <person name="Alfaro M."/>
            <person name="Sun H."/>
            <person name="Tritt A."/>
            <person name="Yoshinaga Y."/>
            <person name="Zwiers L.-H."/>
            <person name="Turgeon B."/>
            <person name="Goodwin S."/>
            <person name="Spatafora J."/>
            <person name="Crous P."/>
            <person name="Grigoriev I."/>
        </authorList>
    </citation>
    <scope>NUCLEOTIDE SEQUENCE</scope>
    <source>
        <strain evidence="3">CBS 123094</strain>
    </source>
</reference>
<dbReference type="PANTHER" id="PTHR28153:SF1">
    <property type="entry name" value="DUF4484 DOMAIN-CONTAINING PROTEIN"/>
    <property type="match status" value="1"/>
</dbReference>
<evidence type="ECO:0000259" key="2">
    <source>
        <dbReference type="Pfam" id="PF14831"/>
    </source>
</evidence>
<dbReference type="AlphaFoldDB" id="A0A6A5W1F5"/>
<feature type="domain" description="DUF4484" evidence="2">
    <location>
        <begin position="400"/>
        <end position="533"/>
    </location>
</feature>
<keyword evidence="4" id="KW-1185">Reference proteome</keyword>
<evidence type="ECO:0000256" key="1">
    <source>
        <dbReference type="SAM" id="MobiDB-lite"/>
    </source>
</evidence>
<name>A0A6A5W1F5_9PLEO</name>
<dbReference type="Pfam" id="PF09804">
    <property type="entry name" value="DENND11"/>
    <property type="match status" value="1"/>
</dbReference>
<dbReference type="Pfam" id="PF14831">
    <property type="entry name" value="DUF4484"/>
    <property type="match status" value="1"/>
</dbReference>
<gene>
    <name evidence="3" type="ORF">P154DRAFT_623842</name>
</gene>
<dbReference type="InterPro" id="IPR018626">
    <property type="entry name" value="LCHN/Anr2"/>
</dbReference>
<dbReference type="Proteomes" id="UP000799779">
    <property type="component" value="Unassembled WGS sequence"/>
</dbReference>
<organism evidence="3 4">
    <name type="scientific">Amniculicola lignicola CBS 123094</name>
    <dbReference type="NCBI Taxonomy" id="1392246"/>
    <lineage>
        <taxon>Eukaryota</taxon>
        <taxon>Fungi</taxon>
        <taxon>Dikarya</taxon>
        <taxon>Ascomycota</taxon>
        <taxon>Pezizomycotina</taxon>
        <taxon>Dothideomycetes</taxon>
        <taxon>Pleosporomycetidae</taxon>
        <taxon>Pleosporales</taxon>
        <taxon>Amniculicolaceae</taxon>
        <taxon>Amniculicola</taxon>
    </lineage>
</organism>
<dbReference type="OrthoDB" id="2152680at2759"/>
<dbReference type="PANTHER" id="PTHR28153">
    <property type="entry name" value="PROTEIN, PUTATIVE-RELATED"/>
    <property type="match status" value="1"/>
</dbReference>
<dbReference type="InterPro" id="IPR028115">
    <property type="entry name" value="DUF4484"/>
</dbReference>
<accession>A0A6A5W1F5</accession>
<feature type="region of interest" description="Disordered" evidence="1">
    <location>
        <begin position="357"/>
        <end position="396"/>
    </location>
</feature>
<sequence>MSASSHSSATNVDAHEGSATPQLAALFLIRFDKKIGYTIAWKRSSVDVSLDGDVEYKSLPSGLHAVKSDLVYFVHEGYAGLSAFVNGRASEAERNANFVAVGILVPLSYGRLGRSWVFAEKLMTIASALADDPNATAPLEQFWETQSKLKASVSSPKPEPSKGHSRARALSSITAVIPSDQSLPPYHPALSIFQYIDVFGPLVFRLQQAALLRKRILFVGPPPVRAACEFVYNLSILSSIPNSVSELLSPGTDDVLRLRSLFSIGVHDIPLLEKLRPSQNSEDDTLPHGWVACTTDEIIATKKPLYDIIVELPHSYDTPSEEKRWPSIKTSDGTPIRASQRDLSRFKFLHRELRKYRHASSTTNGNAESEDEEEPLLSQSKSFDDDDDSSSESYSDAVAEPVTWSHLAYLGFMWWASAGEKAAYTTEERESDREVLGDLSDFESSLPTAIIAYFHRSTSTLVTQLAGLIEAADDESDDGEQEVLSITKDDISRIGLDTWSEADKAFVEQFLWMYFGRRAQVTGASLDCCGVRVPVF</sequence>
<dbReference type="EMBL" id="ML977636">
    <property type="protein sequence ID" value="KAF1995593.1"/>
    <property type="molecule type" value="Genomic_DNA"/>
</dbReference>
<protein>
    <recommendedName>
        <fullName evidence="2">DUF4484 domain-containing protein</fullName>
    </recommendedName>
</protein>
<evidence type="ECO:0000313" key="3">
    <source>
        <dbReference type="EMBL" id="KAF1995593.1"/>
    </source>
</evidence>
<dbReference type="InterPro" id="IPR053056">
    <property type="entry name" value="Lipid_Metab_Assoc_Protein"/>
</dbReference>
<feature type="region of interest" description="Disordered" evidence="1">
    <location>
        <begin position="317"/>
        <end position="336"/>
    </location>
</feature>
<dbReference type="GO" id="GO:0005811">
    <property type="term" value="C:lipid droplet"/>
    <property type="evidence" value="ECO:0007669"/>
    <property type="project" value="TreeGrafter"/>
</dbReference>
<evidence type="ECO:0000313" key="4">
    <source>
        <dbReference type="Proteomes" id="UP000799779"/>
    </source>
</evidence>
<proteinExistence type="predicted"/>